<accession>A0A5P0ZKH2</accession>
<proteinExistence type="predicted"/>
<evidence type="ECO:0000313" key="3">
    <source>
        <dbReference type="Proteomes" id="UP000380386"/>
    </source>
</evidence>
<dbReference type="RefSeq" id="WP_153383988.1">
    <property type="nucleotide sequence ID" value="NZ_VDFM01000022.1"/>
</dbReference>
<protein>
    <recommendedName>
        <fullName evidence="4">DUF443 family protein</fullName>
    </recommendedName>
</protein>
<evidence type="ECO:0000313" key="2">
    <source>
        <dbReference type="EMBL" id="MQS53542.1"/>
    </source>
</evidence>
<keyword evidence="1" id="KW-0472">Membrane</keyword>
<evidence type="ECO:0008006" key="4">
    <source>
        <dbReference type="Google" id="ProtNLM"/>
    </source>
</evidence>
<dbReference type="Proteomes" id="UP000380386">
    <property type="component" value="Unassembled WGS sequence"/>
</dbReference>
<dbReference type="AlphaFoldDB" id="A0A5P0ZKH2"/>
<feature type="transmembrane region" description="Helical" evidence="1">
    <location>
        <begin position="189"/>
        <end position="210"/>
    </location>
</feature>
<organism evidence="2 3">
    <name type="scientific">Companilactobacillus mishanensis</name>
    <dbReference type="NCBI Taxonomy" id="2486008"/>
    <lineage>
        <taxon>Bacteria</taxon>
        <taxon>Bacillati</taxon>
        <taxon>Bacillota</taxon>
        <taxon>Bacilli</taxon>
        <taxon>Lactobacillales</taxon>
        <taxon>Lactobacillaceae</taxon>
        <taxon>Companilactobacillus</taxon>
    </lineage>
</organism>
<feature type="transmembrane region" description="Helical" evidence="1">
    <location>
        <begin position="161"/>
        <end position="183"/>
    </location>
</feature>
<gene>
    <name evidence="2" type="ORF">FHL02_10965</name>
</gene>
<comment type="caution">
    <text evidence="2">The sequence shown here is derived from an EMBL/GenBank/DDBJ whole genome shotgun (WGS) entry which is preliminary data.</text>
</comment>
<evidence type="ECO:0000256" key="1">
    <source>
        <dbReference type="SAM" id="Phobius"/>
    </source>
</evidence>
<dbReference type="EMBL" id="VDFM01000022">
    <property type="protein sequence ID" value="MQS53542.1"/>
    <property type="molecule type" value="Genomic_DNA"/>
</dbReference>
<feature type="transmembrane region" description="Helical" evidence="1">
    <location>
        <begin position="89"/>
        <end position="110"/>
    </location>
</feature>
<name>A0A5P0ZKH2_9LACO</name>
<sequence>MKTVIGHMLNFFRLFSRFYFVDDVSKGYRYIYDKRKNKLLVYNLPTGPTKTATNIMSGLSALTVIVIAGSPGIPMILDTTAKLDMRFRSTIFICSMAIGIALIPIFQIWFQSNFEREGIVKGLQPDKKSVLYGIDAFRDQYWMELKGENEKEFVRYFRKNFGLKILFPIILIILAGINMIFYLPATGSVTVVAVILILIISLSAWTAILADRKVRLIGKIIFLKHDDLGD</sequence>
<keyword evidence="1" id="KW-0812">Transmembrane</keyword>
<keyword evidence="1" id="KW-1133">Transmembrane helix</keyword>
<reference evidence="2 3" key="1">
    <citation type="journal article" date="2019" name="Syst. Appl. Microbiol.">
        <title>Polyphasic characterization of two novel Lactobacillus spp. isolated from blown salami packages: Description of Lactobacillus halodurans sp. nov. and Lactobacillus salsicarnum sp. nov.</title>
        <authorList>
            <person name="Schuster J.A."/>
            <person name="Klingl A."/>
            <person name="Vogel R.F."/>
            <person name="Ehrmann M.A."/>
        </authorList>
    </citation>
    <scope>NUCLEOTIDE SEQUENCE [LARGE SCALE GENOMIC DNA]</scope>
    <source>
        <strain evidence="2 3">TMW 1.2118</strain>
    </source>
</reference>
<feature type="transmembrane region" description="Helical" evidence="1">
    <location>
        <begin position="59"/>
        <end position="77"/>
    </location>
</feature>